<accession>A0A438JCK2</accession>
<feature type="domain" description="GAG-pre-integrase" evidence="1">
    <location>
        <begin position="10"/>
        <end position="70"/>
    </location>
</feature>
<reference evidence="2 3" key="1">
    <citation type="journal article" date="2018" name="PLoS Genet.">
        <title>Population sequencing reveals clonal diversity and ancestral inbreeding in the grapevine cultivar Chardonnay.</title>
        <authorList>
            <person name="Roach M.J."/>
            <person name="Johnson D.L."/>
            <person name="Bohlmann J."/>
            <person name="van Vuuren H.J."/>
            <person name="Jones S.J."/>
            <person name="Pretorius I.S."/>
            <person name="Schmidt S.A."/>
            <person name="Borneman A.R."/>
        </authorList>
    </citation>
    <scope>NUCLEOTIDE SEQUENCE [LARGE SCALE GENOMIC DNA]</scope>
    <source>
        <strain evidence="3">cv. Chardonnay</strain>
        <tissue evidence="2">Leaf</tissue>
    </source>
</reference>
<dbReference type="PANTHER" id="PTHR42648">
    <property type="entry name" value="TRANSPOSASE, PUTATIVE-RELATED"/>
    <property type="match status" value="1"/>
</dbReference>
<protein>
    <recommendedName>
        <fullName evidence="1">GAG-pre-integrase domain-containing protein</fullName>
    </recommendedName>
</protein>
<dbReference type="Pfam" id="PF13976">
    <property type="entry name" value="gag_pre-integrs"/>
    <property type="match status" value="1"/>
</dbReference>
<evidence type="ECO:0000313" key="3">
    <source>
        <dbReference type="Proteomes" id="UP000288805"/>
    </source>
</evidence>
<proteinExistence type="predicted"/>
<dbReference type="PANTHER" id="PTHR42648:SF18">
    <property type="entry name" value="RETROTRANSPOSON, UNCLASSIFIED-LIKE PROTEIN"/>
    <property type="match status" value="1"/>
</dbReference>
<gene>
    <name evidence="2" type="ORF">CK203_029563</name>
</gene>
<dbReference type="InterPro" id="IPR025724">
    <property type="entry name" value="GAG-pre-integrase_dom"/>
</dbReference>
<dbReference type="EMBL" id="QGNW01000050">
    <property type="protein sequence ID" value="RVX06666.1"/>
    <property type="molecule type" value="Genomic_DNA"/>
</dbReference>
<comment type="caution">
    <text evidence="2">The sequence shown here is derived from an EMBL/GenBank/DDBJ whole genome shotgun (WGS) entry which is preliminary data.</text>
</comment>
<name>A0A438JCK2_VITVI</name>
<evidence type="ECO:0000313" key="2">
    <source>
        <dbReference type="EMBL" id="RVX06666.1"/>
    </source>
</evidence>
<organism evidence="2 3">
    <name type="scientific">Vitis vinifera</name>
    <name type="common">Grape</name>
    <dbReference type="NCBI Taxonomy" id="29760"/>
    <lineage>
        <taxon>Eukaryota</taxon>
        <taxon>Viridiplantae</taxon>
        <taxon>Streptophyta</taxon>
        <taxon>Embryophyta</taxon>
        <taxon>Tracheophyta</taxon>
        <taxon>Spermatophyta</taxon>
        <taxon>Magnoliopsida</taxon>
        <taxon>eudicotyledons</taxon>
        <taxon>Gunneridae</taxon>
        <taxon>Pentapetalae</taxon>
        <taxon>rosids</taxon>
        <taxon>Vitales</taxon>
        <taxon>Vitaceae</taxon>
        <taxon>Viteae</taxon>
        <taxon>Vitis</taxon>
    </lineage>
</organism>
<evidence type="ECO:0000259" key="1">
    <source>
        <dbReference type="Pfam" id="PF13976"/>
    </source>
</evidence>
<sequence length="166" mass="19350">MNSKSFSLNWNKDESSAYPCPLDQAELWHKRMGHFHYSALDYMQKKDLVLGMTYNRESTVVCGVCQLGKQAKLPFPINKAWRAVEKLQLIHIDKFEVAGVFWKFKTWIKNQSGCRIKNLDKLEQEQVYVEEKEPELQVDDVIDYKLIRGTKSLIEECVMTECIVVG</sequence>
<dbReference type="AlphaFoldDB" id="A0A438JCK2"/>
<dbReference type="Proteomes" id="UP000288805">
    <property type="component" value="Unassembled WGS sequence"/>
</dbReference>
<dbReference type="InterPro" id="IPR039537">
    <property type="entry name" value="Retrotran_Ty1/copia-like"/>
</dbReference>